<evidence type="ECO:0000313" key="2">
    <source>
        <dbReference type="EMBL" id="GIF79676.1"/>
    </source>
</evidence>
<protein>
    <submittedName>
        <fullName evidence="2">ElaA protein</fullName>
    </submittedName>
</protein>
<dbReference type="SUPFAM" id="SSF55729">
    <property type="entry name" value="Acyl-CoA N-acyltransferases (Nat)"/>
    <property type="match status" value="1"/>
</dbReference>
<dbReference type="PROSITE" id="PS51186">
    <property type="entry name" value="GNAT"/>
    <property type="match status" value="1"/>
</dbReference>
<dbReference type="InterPro" id="IPR000182">
    <property type="entry name" value="GNAT_dom"/>
</dbReference>
<gene>
    <name evidence="2" type="primary">elaA</name>
    <name evidence="2" type="ORF">Cba03nite_10250</name>
</gene>
<accession>A0A8J3NHW1</accession>
<dbReference type="EMBL" id="BONF01000007">
    <property type="protein sequence ID" value="GIF79676.1"/>
    <property type="molecule type" value="Genomic_DNA"/>
</dbReference>
<dbReference type="Gene3D" id="3.40.630.30">
    <property type="match status" value="1"/>
</dbReference>
<feature type="domain" description="N-acetyltransferase" evidence="1">
    <location>
        <begin position="12"/>
        <end position="151"/>
    </location>
</feature>
<comment type="caution">
    <text evidence="2">The sequence shown here is derived from an EMBL/GenBank/DDBJ whole genome shotgun (WGS) entry which is preliminary data.</text>
</comment>
<name>A0A8J3NHW1_9ACTN</name>
<reference evidence="2 3" key="1">
    <citation type="submission" date="2021-01" db="EMBL/GenBank/DDBJ databases">
        <title>Whole genome shotgun sequence of Catellatospora bangladeshensis NBRC 107357.</title>
        <authorList>
            <person name="Komaki H."/>
            <person name="Tamura T."/>
        </authorList>
    </citation>
    <scope>NUCLEOTIDE SEQUENCE [LARGE SCALE GENOMIC DNA]</scope>
    <source>
        <strain evidence="2 3">NBRC 107357</strain>
    </source>
</reference>
<dbReference type="CDD" id="cd04301">
    <property type="entry name" value="NAT_SF"/>
    <property type="match status" value="1"/>
</dbReference>
<sequence>MIPATTMIFRTASFHDLDAATLYALLKLRVDVFVVEQDCPYPDLDGRDTEPGTRHLWYEVDRKPVAYLRLLTDDTPDGMVYRIGRVVTAPEARGDGLAGQLLTVALAVVGDAPAVLDAQAHLQRFYAKYGFAPSGPEFLEDGIPHVPMRRG</sequence>
<dbReference type="AlphaFoldDB" id="A0A8J3NHW1"/>
<evidence type="ECO:0000259" key="1">
    <source>
        <dbReference type="PROSITE" id="PS51186"/>
    </source>
</evidence>
<dbReference type="InterPro" id="IPR016181">
    <property type="entry name" value="Acyl_CoA_acyltransferase"/>
</dbReference>
<proteinExistence type="predicted"/>
<dbReference type="Pfam" id="PF13673">
    <property type="entry name" value="Acetyltransf_10"/>
    <property type="match status" value="1"/>
</dbReference>
<keyword evidence="3" id="KW-1185">Reference proteome</keyword>
<dbReference type="GO" id="GO:0016747">
    <property type="term" value="F:acyltransferase activity, transferring groups other than amino-acyl groups"/>
    <property type="evidence" value="ECO:0007669"/>
    <property type="project" value="InterPro"/>
</dbReference>
<dbReference type="Proteomes" id="UP000601223">
    <property type="component" value="Unassembled WGS sequence"/>
</dbReference>
<evidence type="ECO:0000313" key="3">
    <source>
        <dbReference type="Proteomes" id="UP000601223"/>
    </source>
</evidence>
<organism evidence="2 3">
    <name type="scientific">Catellatospora bangladeshensis</name>
    <dbReference type="NCBI Taxonomy" id="310355"/>
    <lineage>
        <taxon>Bacteria</taxon>
        <taxon>Bacillati</taxon>
        <taxon>Actinomycetota</taxon>
        <taxon>Actinomycetes</taxon>
        <taxon>Micromonosporales</taxon>
        <taxon>Micromonosporaceae</taxon>
        <taxon>Catellatospora</taxon>
    </lineage>
</organism>